<dbReference type="GeneID" id="94846548"/>
<gene>
    <name evidence="3" type="ORF">TRFO_38103</name>
</gene>
<feature type="coiled-coil region" evidence="1">
    <location>
        <begin position="492"/>
        <end position="572"/>
    </location>
</feature>
<dbReference type="PANTHER" id="PTHR24114">
    <property type="entry name" value="LEUCINE RICH REPEAT FAMILY PROTEIN"/>
    <property type="match status" value="1"/>
</dbReference>
<dbReference type="SMART" id="SM00368">
    <property type="entry name" value="LRR_RI"/>
    <property type="match status" value="10"/>
</dbReference>
<evidence type="ECO:0000313" key="4">
    <source>
        <dbReference type="Proteomes" id="UP000179807"/>
    </source>
</evidence>
<dbReference type="Proteomes" id="UP000179807">
    <property type="component" value="Unassembled WGS sequence"/>
</dbReference>
<dbReference type="SUPFAM" id="SSF52047">
    <property type="entry name" value="RNI-like"/>
    <property type="match status" value="1"/>
</dbReference>
<dbReference type="OrthoDB" id="333024at2759"/>
<sequence length="723" mass="81508">MNRLQSDSRRRSIDNRISKIVISHKSQRQGKVTSVLSRTFGIQTPHDITTKDASFMYTEKCNDLEIAPNPIAEQKFLEQFINSLQIKSLKFGRLGLGPGAIRALLQIIWDQKKYVFMDLSMNRLTDSGAILLAEYIQSNPPIIYLDLRSNNIMVDGAIALFQALEQNDRIVSIDMSVIDGIDRNRIGTSGCQVLAELLKSNEIISHLNISMSGISIEGCGFLTSALAKNKSLMFLDLSGNRFGTQGANNLFKDDYSFGCIETLVLAKNGIGDAASQAICRQIELSKNIQVLDFTDNNLSKNFMKRLQNAVRNTQLRSLLLSHNKIGVESSEILFQIIHDVPSLEILDLSYNPLKDTSIESICDALKWNSTLLSIDLTDTLISDKSAVKFAKVISKNKALQKLILDNNRISDVSTILMAKALAKNHSLIHLSLKSNEMNDDSAQVFIESLQFNNTILDIDIDYNDFSYRTLVQLTNAIASHKKTITQNIAELAQRKIDSLKEHEIRLTEVREETQKQTDEISQFVADKERKENLLKELTAQREIDIIKYDKMLEEIKQEYEKISEERRSQLTEFNKVKLETESAQASAMNKYQGIAAKRQHAAARLKRANDKKMEAQIEANKVLDDLKLHLLTMKEQLRNVIDDARAQQKMLSQKEEEEKLAKQAQQIAENMFNRAKKSARKGNMMNEKKKVIRRTPITGSSNTIRPKTANGAPIVTPSLGGGD</sequence>
<feature type="coiled-coil region" evidence="1">
    <location>
        <begin position="598"/>
        <end position="674"/>
    </location>
</feature>
<dbReference type="AlphaFoldDB" id="A0A1J4J9B8"/>
<protein>
    <recommendedName>
        <fullName evidence="5">Leucine Rich Repeat family protein</fullName>
    </recommendedName>
</protein>
<evidence type="ECO:0008006" key="5">
    <source>
        <dbReference type="Google" id="ProtNLM"/>
    </source>
</evidence>
<keyword evidence="4" id="KW-1185">Reference proteome</keyword>
<dbReference type="Pfam" id="PF13516">
    <property type="entry name" value="LRR_6"/>
    <property type="match status" value="5"/>
</dbReference>
<evidence type="ECO:0000256" key="2">
    <source>
        <dbReference type="SAM" id="MobiDB-lite"/>
    </source>
</evidence>
<evidence type="ECO:0000313" key="3">
    <source>
        <dbReference type="EMBL" id="OHS95774.1"/>
    </source>
</evidence>
<dbReference type="Gene3D" id="3.80.10.10">
    <property type="entry name" value="Ribonuclease Inhibitor"/>
    <property type="match status" value="3"/>
</dbReference>
<organism evidence="3 4">
    <name type="scientific">Tritrichomonas foetus</name>
    <dbReference type="NCBI Taxonomy" id="1144522"/>
    <lineage>
        <taxon>Eukaryota</taxon>
        <taxon>Metamonada</taxon>
        <taxon>Parabasalia</taxon>
        <taxon>Tritrichomonadida</taxon>
        <taxon>Tritrichomonadidae</taxon>
        <taxon>Tritrichomonas</taxon>
    </lineage>
</organism>
<evidence type="ECO:0000256" key="1">
    <source>
        <dbReference type="SAM" id="Coils"/>
    </source>
</evidence>
<dbReference type="InterPro" id="IPR032675">
    <property type="entry name" value="LRR_dom_sf"/>
</dbReference>
<dbReference type="EMBL" id="MLAK01001223">
    <property type="protein sequence ID" value="OHS95774.1"/>
    <property type="molecule type" value="Genomic_DNA"/>
</dbReference>
<reference evidence="3" key="1">
    <citation type="submission" date="2016-10" db="EMBL/GenBank/DDBJ databases">
        <authorList>
            <person name="Benchimol M."/>
            <person name="Almeida L.G."/>
            <person name="Vasconcelos A.T."/>
            <person name="Perreira-Neves A."/>
            <person name="Rosa I.A."/>
            <person name="Tasca T."/>
            <person name="Bogo M.R."/>
            <person name="de Souza W."/>
        </authorList>
    </citation>
    <scope>NUCLEOTIDE SEQUENCE [LARGE SCALE GENOMIC DNA]</scope>
    <source>
        <strain evidence="3">K</strain>
    </source>
</reference>
<comment type="caution">
    <text evidence="3">The sequence shown here is derived from an EMBL/GenBank/DDBJ whole genome shotgun (WGS) entry which is preliminary data.</text>
</comment>
<feature type="region of interest" description="Disordered" evidence="2">
    <location>
        <begin position="674"/>
        <end position="723"/>
    </location>
</feature>
<proteinExistence type="predicted"/>
<dbReference type="InterPro" id="IPR001611">
    <property type="entry name" value="Leu-rich_rpt"/>
</dbReference>
<accession>A0A1J4J9B8</accession>
<dbReference type="RefSeq" id="XP_068348911.1">
    <property type="nucleotide sequence ID" value="XM_068511844.1"/>
</dbReference>
<name>A0A1J4J9B8_9EUKA</name>
<dbReference type="VEuPathDB" id="TrichDB:TRFO_38103"/>
<dbReference type="InterPro" id="IPR052394">
    <property type="entry name" value="LRR-containing"/>
</dbReference>
<keyword evidence="1" id="KW-0175">Coiled coil</keyword>
<dbReference type="PANTHER" id="PTHR24114:SF2">
    <property type="entry name" value="F-BOX DOMAIN-CONTAINING PROTEIN-RELATED"/>
    <property type="match status" value="1"/>
</dbReference>